<accession>A0A1S8L583</accession>
<evidence type="ECO:0000313" key="1">
    <source>
        <dbReference type="EMBL" id="URZ09956.1"/>
    </source>
</evidence>
<dbReference type="GO" id="GO:0019546">
    <property type="term" value="P:L-arginine deiminase pathway"/>
    <property type="evidence" value="ECO:0007669"/>
    <property type="project" value="TreeGrafter"/>
</dbReference>
<dbReference type="GO" id="GO:0016990">
    <property type="term" value="F:arginine deiminase activity"/>
    <property type="evidence" value="ECO:0007669"/>
    <property type="project" value="UniProtKB-EC"/>
</dbReference>
<dbReference type="STRING" id="84029.CROST_23280"/>
<name>A0A1S8L583_9CLOT</name>
<dbReference type="Pfam" id="PF19420">
    <property type="entry name" value="DDAH_eukar"/>
    <property type="match status" value="1"/>
</dbReference>
<dbReference type="PANTHER" id="PTHR47271">
    <property type="entry name" value="ARGININE DEIMINASE"/>
    <property type="match status" value="1"/>
</dbReference>
<dbReference type="Proteomes" id="UP000190951">
    <property type="component" value="Chromosome"/>
</dbReference>
<dbReference type="PANTHER" id="PTHR47271:SF2">
    <property type="entry name" value="ARGININE DEIMINASE"/>
    <property type="match status" value="1"/>
</dbReference>
<sequence length="283" mass="32130">MEKKFVSNSTGVLKKVLLCKPDYIEIEPIDEISKAWYEKEYEINTEECIKEHEELASAYRENGIEVVLMEGNPKLKNQVFSRDFGATIKEGYILGNFKESIRKEETLEYETKLKELGIPCAAKCKKGVFEGGDFWFLDDKTIAIGAVDRTNKEGICDIKNQIGKFGYEVIEAKARRGNLHLDMCFNIVAERLAVACTEVLSDEFLGILKDKKFELIDVPKEGIAKHHCNIEALGNNRVLSFYNNKKVNERLKAYGLEVLNIHLKELLKGGGGIHCMTFPIVRV</sequence>
<protein>
    <submittedName>
        <fullName evidence="1">Arginine deiminase</fullName>
        <ecNumber evidence="1">3.5.3.6</ecNumber>
    </submittedName>
</protein>
<organism evidence="1 2">
    <name type="scientific">Clostridium felsineum</name>
    <dbReference type="NCBI Taxonomy" id="36839"/>
    <lineage>
        <taxon>Bacteria</taxon>
        <taxon>Bacillati</taxon>
        <taxon>Bacillota</taxon>
        <taxon>Clostridia</taxon>
        <taxon>Eubacteriales</taxon>
        <taxon>Clostridiaceae</taxon>
        <taxon>Clostridium</taxon>
    </lineage>
</organism>
<dbReference type="SUPFAM" id="SSF55909">
    <property type="entry name" value="Pentein"/>
    <property type="match status" value="1"/>
</dbReference>
<evidence type="ECO:0000313" key="2">
    <source>
        <dbReference type="Proteomes" id="UP000190951"/>
    </source>
</evidence>
<dbReference type="AlphaFoldDB" id="A0A1S8L583"/>
<dbReference type="EC" id="3.5.3.6" evidence="1"/>
<gene>
    <name evidence="1" type="primary">arcA</name>
    <name evidence="1" type="ORF">CROST_006640</name>
</gene>
<dbReference type="EMBL" id="CP096983">
    <property type="protein sequence ID" value="URZ09956.1"/>
    <property type="molecule type" value="Genomic_DNA"/>
</dbReference>
<keyword evidence="1" id="KW-0378">Hydrolase</keyword>
<dbReference type="RefSeq" id="WP_077833478.1">
    <property type="nucleotide sequence ID" value="NZ_CP096983.1"/>
</dbReference>
<reference evidence="1 2" key="1">
    <citation type="submission" date="2022-04" db="EMBL/GenBank/DDBJ databases">
        <title>Genome sequence of C. roseum typestrain.</title>
        <authorList>
            <person name="Poehlein A."/>
            <person name="Schoch T."/>
            <person name="Duerre P."/>
            <person name="Daniel R."/>
        </authorList>
    </citation>
    <scope>NUCLEOTIDE SEQUENCE [LARGE SCALE GENOMIC DNA]</scope>
    <source>
        <strain evidence="1 2">DSM 7320</strain>
    </source>
</reference>
<dbReference type="Gene3D" id="3.75.10.10">
    <property type="entry name" value="L-arginine/glycine Amidinotransferase, Chain A"/>
    <property type="match status" value="1"/>
</dbReference>
<proteinExistence type="predicted"/>
<dbReference type="KEGG" id="crw:CROST_006640"/>
<keyword evidence="2" id="KW-1185">Reference proteome</keyword>